<feature type="transmembrane region" description="Helical" evidence="8">
    <location>
        <begin position="133"/>
        <end position="158"/>
    </location>
</feature>
<dbReference type="PANTHER" id="PTHR11972:SF39">
    <property type="entry name" value="FAD-BINDING FR-TYPE DOMAIN-CONTAINING PROTEIN"/>
    <property type="match status" value="1"/>
</dbReference>
<dbReference type="PANTHER" id="PTHR11972">
    <property type="entry name" value="NADPH OXIDASE"/>
    <property type="match status" value="1"/>
</dbReference>
<dbReference type="SFLD" id="SFLDS00052">
    <property type="entry name" value="Ferric_Reductase_Domain"/>
    <property type="match status" value="1"/>
</dbReference>
<dbReference type="InterPro" id="IPR013130">
    <property type="entry name" value="Fe3_Rdtase_TM_dom"/>
</dbReference>
<dbReference type="GO" id="GO:0006811">
    <property type="term" value="P:monoatomic ion transport"/>
    <property type="evidence" value="ECO:0007669"/>
    <property type="project" value="UniProtKB-KW"/>
</dbReference>
<dbReference type="InterPro" id="IPR017938">
    <property type="entry name" value="Riboflavin_synthase-like_b-brl"/>
</dbReference>
<dbReference type="InterPro" id="IPR017927">
    <property type="entry name" value="FAD-bd_FR_type"/>
</dbReference>
<dbReference type="CDD" id="cd06186">
    <property type="entry name" value="NOX_Duox_like_FAD_NADP"/>
    <property type="match status" value="1"/>
</dbReference>
<name>A0A061B2G8_RHOTO</name>
<dbReference type="InterPro" id="IPR050369">
    <property type="entry name" value="RBOH/FRE"/>
</dbReference>
<dbReference type="InterPro" id="IPR013121">
    <property type="entry name" value="Fe_red_NAD-bd_6"/>
</dbReference>
<evidence type="ECO:0000256" key="7">
    <source>
        <dbReference type="ARBA" id="ARBA00023136"/>
    </source>
</evidence>
<evidence type="ECO:0000256" key="1">
    <source>
        <dbReference type="ARBA" id="ARBA00004141"/>
    </source>
</evidence>
<dbReference type="GO" id="GO:0043020">
    <property type="term" value="C:NADPH oxidase complex"/>
    <property type="evidence" value="ECO:0007669"/>
    <property type="project" value="TreeGrafter"/>
</dbReference>
<dbReference type="InterPro" id="IPR039261">
    <property type="entry name" value="FNR_nucleotide-bd"/>
</dbReference>
<keyword evidence="7 8" id="KW-0472">Membrane</keyword>
<dbReference type="PRINTS" id="PR00466">
    <property type="entry name" value="GP91PHOX"/>
</dbReference>
<feature type="transmembrane region" description="Helical" evidence="8">
    <location>
        <begin position="210"/>
        <end position="229"/>
    </location>
</feature>
<dbReference type="InterPro" id="IPR000778">
    <property type="entry name" value="Cyt_b245_heavy_chain"/>
</dbReference>
<accession>A0A061B2G8</accession>
<dbReference type="GO" id="GO:0016175">
    <property type="term" value="F:superoxide-generating NAD(P)H oxidase activity"/>
    <property type="evidence" value="ECO:0007669"/>
    <property type="project" value="TreeGrafter"/>
</dbReference>
<keyword evidence="6" id="KW-0406">Ion transport</keyword>
<keyword evidence="5" id="KW-0560">Oxidoreductase</keyword>
<evidence type="ECO:0000256" key="4">
    <source>
        <dbReference type="ARBA" id="ARBA00022989"/>
    </source>
</evidence>
<evidence type="ECO:0000256" key="8">
    <source>
        <dbReference type="SAM" id="Phobius"/>
    </source>
</evidence>
<gene>
    <name evidence="10" type="ORF">RHTO0S_06e07184g</name>
</gene>
<comment type="subcellular location">
    <subcellularLocation>
        <location evidence="1">Membrane</location>
        <topology evidence="1">Multi-pass membrane protein</topology>
    </subcellularLocation>
</comment>
<dbReference type="AlphaFoldDB" id="A0A061B2G8"/>
<evidence type="ECO:0000256" key="5">
    <source>
        <dbReference type="ARBA" id="ARBA00023002"/>
    </source>
</evidence>
<dbReference type="Gene3D" id="3.40.50.80">
    <property type="entry name" value="Nucleotide-binding domain of ferredoxin-NADP reductase (FNR) module"/>
    <property type="match status" value="1"/>
</dbReference>
<dbReference type="GO" id="GO:0042554">
    <property type="term" value="P:superoxide anion generation"/>
    <property type="evidence" value="ECO:0007669"/>
    <property type="project" value="TreeGrafter"/>
</dbReference>
<protein>
    <submittedName>
        <fullName evidence="10">RHTO0S06e07184g1_1</fullName>
    </submittedName>
</protein>
<dbReference type="PROSITE" id="PS51384">
    <property type="entry name" value="FAD_FR"/>
    <property type="match status" value="1"/>
</dbReference>
<evidence type="ECO:0000259" key="9">
    <source>
        <dbReference type="PROSITE" id="PS51384"/>
    </source>
</evidence>
<evidence type="ECO:0000256" key="3">
    <source>
        <dbReference type="ARBA" id="ARBA00022982"/>
    </source>
</evidence>
<evidence type="ECO:0000256" key="2">
    <source>
        <dbReference type="ARBA" id="ARBA00022692"/>
    </source>
</evidence>
<feature type="transmembrane region" description="Helical" evidence="8">
    <location>
        <begin position="102"/>
        <end position="121"/>
    </location>
</feature>
<evidence type="ECO:0000313" key="10">
    <source>
        <dbReference type="EMBL" id="CDR41859.1"/>
    </source>
</evidence>
<feature type="transmembrane region" description="Helical" evidence="8">
    <location>
        <begin position="389"/>
        <end position="411"/>
    </location>
</feature>
<dbReference type="InterPro" id="IPR013112">
    <property type="entry name" value="FAD-bd_8"/>
</dbReference>
<feature type="transmembrane region" description="Helical" evidence="8">
    <location>
        <begin position="179"/>
        <end position="198"/>
    </location>
</feature>
<dbReference type="EMBL" id="LK052941">
    <property type="protein sequence ID" value="CDR41859.1"/>
    <property type="molecule type" value="Genomic_DNA"/>
</dbReference>
<feature type="transmembrane region" description="Helical" evidence="8">
    <location>
        <begin position="16"/>
        <end position="35"/>
    </location>
</feature>
<dbReference type="SFLD" id="SFLDG01168">
    <property type="entry name" value="Ferric_reductase_subgroup_(FRE"/>
    <property type="match status" value="1"/>
</dbReference>
<dbReference type="SUPFAM" id="SSF52343">
    <property type="entry name" value="Ferredoxin reductase-like, C-terminal NADP-linked domain"/>
    <property type="match status" value="1"/>
</dbReference>
<sequence length="621" mass="69813">MGFNSRVKYELTGRRLLWNVFFYIGHILVFIYGWLKQARDARLAGLNTLKYSVWTSRGAGLCLGIDGLFLVLPVLRNTIRLVRPVLGRLIPLDENLWMHRQFAYSLLFWTIVHTTSHYVNMYNVELTQIRKEVAWAILFTQPGGFTGHVMLVLMLLVYTTAHAKIRKQSFEAFWYTHHLVALILFCLYVHAVGCFVRGALPGQPVRCLGYYSWTWTIWGGIALLLERIVREIRSRRATKLIAVLLHPQGAVELRFVKPSFRYKSGQWLFLNVPAVSPFQWHPFTISSAPEDPYVSVHIRQVGDWTRALGLLLGCDSATVARFSTSFESVDLAEKAKLDSPPGYLEAVNDGSGDFHDVTSGALDAVGSLPTIRIDGPFGAPTQDVFRHEVAVLIGAGIGITPFASVLKTIWYKMQQNRLGALRRVQLVFIVRNTADVSWFHSLFRQLEESSTDPDFFTIRIYLTQPVSSAMLANIAVQSDEFDAVSGLTSQTHFGRPDFDVFFRELRTKIDVGMYLPGQESSLTTDVGGAHHLAAPLWVKLISILAVASLLLRPAWSREGAQEQGEEGEQRGCPLRLQEGTLLIACSTSAFPLHVFHRLSRVLRLSARFAPRPLSQAFPLAL</sequence>
<dbReference type="Gene3D" id="2.40.30.10">
    <property type="entry name" value="Translation factors"/>
    <property type="match status" value="1"/>
</dbReference>
<feature type="transmembrane region" description="Helical" evidence="8">
    <location>
        <begin position="55"/>
        <end position="75"/>
    </location>
</feature>
<dbReference type="SFLD" id="SFLDG01169">
    <property type="entry name" value="NADPH_oxidase_subgroup_(NOX)"/>
    <property type="match status" value="1"/>
</dbReference>
<dbReference type="OrthoDB" id="167398at2759"/>
<keyword evidence="3" id="KW-0249">Electron transport</keyword>
<dbReference type="Pfam" id="PF01794">
    <property type="entry name" value="Ferric_reduct"/>
    <property type="match status" value="1"/>
</dbReference>
<keyword evidence="6" id="KW-0813">Transport</keyword>
<reference evidence="10" key="1">
    <citation type="journal article" date="2014" name="Genome Announc.">
        <title>Draft genome sequence of Rhodosporidium toruloides CECT1137, an oleaginous yeast of biotechnological interest.</title>
        <authorList>
            <person name="Morin N."/>
            <person name="Calcas X."/>
            <person name="Devillers H."/>
            <person name="Durrens P."/>
            <person name="Sherman D.J."/>
            <person name="Nicaud J.-M."/>
            <person name="Neuveglise C."/>
        </authorList>
    </citation>
    <scope>NUCLEOTIDE SEQUENCE</scope>
    <source>
        <strain evidence="10">CECT1137</strain>
    </source>
</reference>
<dbReference type="Pfam" id="PF08030">
    <property type="entry name" value="NAD_binding_6"/>
    <property type="match status" value="1"/>
</dbReference>
<dbReference type="Pfam" id="PF08022">
    <property type="entry name" value="FAD_binding_8"/>
    <property type="match status" value="1"/>
</dbReference>
<dbReference type="GO" id="GO:0006952">
    <property type="term" value="P:defense response"/>
    <property type="evidence" value="ECO:0007669"/>
    <property type="project" value="TreeGrafter"/>
</dbReference>
<dbReference type="SUPFAM" id="SSF63380">
    <property type="entry name" value="Riboflavin synthase domain-like"/>
    <property type="match status" value="1"/>
</dbReference>
<proteinExistence type="predicted"/>
<keyword evidence="2 8" id="KW-0812">Transmembrane</keyword>
<organism evidence="10">
    <name type="scientific">Rhodotorula toruloides</name>
    <name type="common">Yeast</name>
    <name type="synonym">Rhodosporidium toruloides</name>
    <dbReference type="NCBI Taxonomy" id="5286"/>
    <lineage>
        <taxon>Eukaryota</taxon>
        <taxon>Fungi</taxon>
        <taxon>Dikarya</taxon>
        <taxon>Basidiomycota</taxon>
        <taxon>Pucciniomycotina</taxon>
        <taxon>Microbotryomycetes</taxon>
        <taxon>Sporidiobolales</taxon>
        <taxon>Sporidiobolaceae</taxon>
        <taxon>Rhodotorula</taxon>
    </lineage>
</organism>
<feature type="domain" description="FAD-binding FR-type" evidence="9">
    <location>
        <begin position="233"/>
        <end position="383"/>
    </location>
</feature>
<keyword evidence="4 8" id="KW-1133">Transmembrane helix</keyword>
<evidence type="ECO:0000256" key="6">
    <source>
        <dbReference type="ARBA" id="ARBA00023065"/>
    </source>
</evidence>